<evidence type="ECO:0000256" key="6">
    <source>
        <dbReference type="SAM" id="Phobius"/>
    </source>
</evidence>
<evidence type="ECO:0000256" key="1">
    <source>
        <dbReference type="ARBA" id="ARBA00004370"/>
    </source>
</evidence>
<dbReference type="InterPro" id="IPR047347">
    <property type="entry name" value="YvaQ-like_sensor"/>
</dbReference>
<comment type="subcellular location">
    <subcellularLocation>
        <location evidence="1">Membrane</location>
    </subcellularLocation>
</comment>
<dbReference type="Proteomes" id="UP000446768">
    <property type="component" value="Unassembled WGS sequence"/>
</dbReference>
<accession>A0A7X2LQT9</accession>
<evidence type="ECO:0000259" key="7">
    <source>
        <dbReference type="PROSITE" id="PS50111"/>
    </source>
</evidence>
<evidence type="ECO:0000256" key="3">
    <source>
        <dbReference type="ARBA" id="ARBA00029447"/>
    </source>
</evidence>
<evidence type="ECO:0000313" key="9">
    <source>
        <dbReference type="Proteomes" id="UP000446768"/>
    </source>
</evidence>
<gene>
    <name evidence="8" type="ORF">GJ700_02045</name>
</gene>
<evidence type="ECO:0000313" key="8">
    <source>
        <dbReference type="EMBL" id="MRV70501.1"/>
    </source>
</evidence>
<dbReference type="SUPFAM" id="SSF58104">
    <property type="entry name" value="Methyl-accepting chemotaxis protein (MCP) signaling domain"/>
    <property type="match status" value="1"/>
</dbReference>
<dbReference type="InterPro" id="IPR024478">
    <property type="entry name" value="HlyB_4HB_MCP"/>
</dbReference>
<comment type="caution">
    <text evidence="8">The sequence shown here is derived from an EMBL/GenBank/DDBJ whole genome shotgun (WGS) entry which is preliminary data.</text>
</comment>
<dbReference type="AlphaFoldDB" id="A0A7X2LQT9"/>
<keyword evidence="4" id="KW-0807">Transducer</keyword>
<dbReference type="GO" id="GO:0006935">
    <property type="term" value="P:chemotaxis"/>
    <property type="evidence" value="ECO:0007669"/>
    <property type="project" value="InterPro"/>
</dbReference>
<dbReference type="CDD" id="cd19411">
    <property type="entry name" value="MCP2201-like_sensor"/>
    <property type="match status" value="1"/>
</dbReference>
<evidence type="ECO:0000256" key="5">
    <source>
        <dbReference type="SAM" id="Coils"/>
    </source>
</evidence>
<name>A0A7X2LQT9_9BURK</name>
<reference evidence="8 9" key="1">
    <citation type="submission" date="2019-11" db="EMBL/GenBank/DDBJ databases">
        <title>Novel species isolated from a subtropical stream in China.</title>
        <authorList>
            <person name="Lu H."/>
        </authorList>
    </citation>
    <scope>NUCLEOTIDE SEQUENCE [LARGE SCALE GENOMIC DNA]</scope>
    <source>
        <strain evidence="8 9">FT92W</strain>
    </source>
</reference>
<dbReference type="InterPro" id="IPR004089">
    <property type="entry name" value="MCPsignal_dom"/>
</dbReference>
<dbReference type="InterPro" id="IPR051310">
    <property type="entry name" value="MCP_chemotaxis"/>
</dbReference>
<keyword evidence="6" id="KW-0812">Transmembrane</keyword>
<dbReference type="GO" id="GO:0004888">
    <property type="term" value="F:transmembrane signaling receptor activity"/>
    <property type="evidence" value="ECO:0007669"/>
    <property type="project" value="InterPro"/>
</dbReference>
<proteinExistence type="inferred from homology"/>
<dbReference type="Pfam" id="PF12729">
    <property type="entry name" value="4HB_MCP_1"/>
    <property type="match status" value="1"/>
</dbReference>
<dbReference type="FunFam" id="1.10.287.950:FF:000001">
    <property type="entry name" value="Methyl-accepting chemotaxis sensory transducer"/>
    <property type="match status" value="1"/>
</dbReference>
<evidence type="ECO:0000256" key="4">
    <source>
        <dbReference type="PROSITE-ProRule" id="PRU00284"/>
    </source>
</evidence>
<keyword evidence="6" id="KW-1133">Transmembrane helix</keyword>
<dbReference type="RefSeq" id="WP_154370971.1">
    <property type="nucleotide sequence ID" value="NZ_WKJJ01000001.1"/>
</dbReference>
<dbReference type="PANTHER" id="PTHR43531">
    <property type="entry name" value="PROTEIN ICFG"/>
    <property type="match status" value="1"/>
</dbReference>
<feature type="coiled-coil region" evidence="5">
    <location>
        <begin position="295"/>
        <end position="332"/>
    </location>
</feature>
<evidence type="ECO:0000256" key="2">
    <source>
        <dbReference type="ARBA" id="ARBA00022481"/>
    </source>
</evidence>
<keyword evidence="6" id="KW-0472">Membrane</keyword>
<keyword evidence="9" id="KW-1185">Reference proteome</keyword>
<dbReference type="PANTHER" id="PTHR43531:SF14">
    <property type="entry name" value="METHYL-ACCEPTING CHEMOTAXIS PROTEIN I-RELATED"/>
    <property type="match status" value="1"/>
</dbReference>
<dbReference type="GO" id="GO:0007165">
    <property type="term" value="P:signal transduction"/>
    <property type="evidence" value="ECO:0007669"/>
    <property type="project" value="UniProtKB-KW"/>
</dbReference>
<sequence>MKWMQMRVGLRLGCGFGLVLLMLVVQAALGTASLAGMQDRIEAITAINGVKAKLARDMRDSVAARMISLRDMALLRSLSAVRDEQEFMKRRARDYVAADAQLAAMLNRSGASPREMDLFNRIRSLNAAALPVIARAAQEAEMGQNEMVYEIFVNELLPVQAKWMAALDELIAGQEKLNAAAADQALAAYQRARAVQLGLGVLAVVLSVLAATAITRGLLRQLGGEPSHAVAIAGRIAAGDLGCEIAVKPGDNASLMSAMKTMRDSLADIVTRVRAGTDTIGSASNAIADGNSDLFNRTQEQAVALERAAASMEELTATVQRNTENAQRANQLAGASSRAAVEGGAVVAEVVTTMSAIHQSSRKIADITGVIDGIAFQTNILALNAAVEAARAGEQGRGFAVVAAEVRVLAQRSAAAAREINALTSTSLAMVDDGSRLAARAGTAMGGIVDSVKRVNTIIADMADAGLQQSAGIEHVTQDIVRMDGITQQNAALVEQAAAAAESMREQAMALLQVVDTFKVEAGHGGVVQGPAVSPPMSPSDLPAGASEAGSVAAKAAADARRAYVAIASRVAA</sequence>
<keyword evidence="5" id="KW-0175">Coiled coil</keyword>
<dbReference type="InterPro" id="IPR004090">
    <property type="entry name" value="Chemotax_Me-accpt_rcpt"/>
</dbReference>
<dbReference type="Gene3D" id="1.10.287.950">
    <property type="entry name" value="Methyl-accepting chemotaxis protein"/>
    <property type="match status" value="1"/>
</dbReference>
<comment type="similarity">
    <text evidence="3">Belongs to the methyl-accepting chemotaxis (MCP) protein family.</text>
</comment>
<dbReference type="SMART" id="SM00283">
    <property type="entry name" value="MA"/>
    <property type="match status" value="1"/>
</dbReference>
<feature type="transmembrane region" description="Helical" evidence="6">
    <location>
        <begin position="197"/>
        <end position="219"/>
    </location>
</feature>
<dbReference type="PROSITE" id="PS50111">
    <property type="entry name" value="CHEMOTAXIS_TRANSDUC_2"/>
    <property type="match status" value="1"/>
</dbReference>
<dbReference type="EMBL" id="WKJJ01000001">
    <property type="protein sequence ID" value="MRV70501.1"/>
    <property type="molecule type" value="Genomic_DNA"/>
</dbReference>
<dbReference type="Pfam" id="PF00015">
    <property type="entry name" value="MCPsignal"/>
    <property type="match status" value="1"/>
</dbReference>
<feature type="domain" description="Methyl-accepting transducer" evidence="7">
    <location>
        <begin position="276"/>
        <end position="505"/>
    </location>
</feature>
<keyword evidence="2" id="KW-0488">Methylation</keyword>
<dbReference type="GO" id="GO:0005886">
    <property type="term" value="C:plasma membrane"/>
    <property type="evidence" value="ECO:0007669"/>
    <property type="project" value="TreeGrafter"/>
</dbReference>
<dbReference type="PRINTS" id="PR00260">
    <property type="entry name" value="CHEMTRNSDUCR"/>
</dbReference>
<protein>
    <submittedName>
        <fullName evidence="8">Methyl-accepting chemotaxis protein</fullName>
    </submittedName>
</protein>
<organism evidence="8 9">
    <name type="scientific">Pseudoduganella rivuli</name>
    <dbReference type="NCBI Taxonomy" id="2666085"/>
    <lineage>
        <taxon>Bacteria</taxon>
        <taxon>Pseudomonadati</taxon>
        <taxon>Pseudomonadota</taxon>
        <taxon>Betaproteobacteria</taxon>
        <taxon>Burkholderiales</taxon>
        <taxon>Oxalobacteraceae</taxon>
        <taxon>Telluria group</taxon>
        <taxon>Pseudoduganella</taxon>
    </lineage>
</organism>